<dbReference type="Gene3D" id="3.40.50.2000">
    <property type="entry name" value="Glycogen Phosphorylase B"/>
    <property type="match status" value="2"/>
</dbReference>
<proteinExistence type="predicted"/>
<evidence type="ECO:0000256" key="1">
    <source>
        <dbReference type="SAM" id="Phobius"/>
    </source>
</evidence>
<organism evidence="3 4">
    <name type="scientific">candidate division TA06 bacterium</name>
    <dbReference type="NCBI Taxonomy" id="2250710"/>
    <lineage>
        <taxon>Bacteria</taxon>
        <taxon>Bacteria division TA06</taxon>
    </lineage>
</organism>
<gene>
    <name evidence="3" type="ORF">DRP44_05815</name>
</gene>
<sequence length="365" mass="42126">MNILMISKIDLSRPTGETEHFLGLATGFTKLGHKVLLLCPKPSSRLKNINNKINYIFVSSTQNRFKSFIFQLLLFFYLPILFLRYKINFVYIRQGPFLLIPTLLSRFFAFYTATEINGLLQEDMKILYNPSELIMHFSEICEKLSYKFSNKIIAVTPQLKYFIKQKYSIPDSKICVVSNGVNTDFYTMEKIRHEYFNVLFMGSNAKWQGLDVLLETIDAVNTRKLPIKFIIVTNKQVYEKNTECFVNIEREAVKNLLKKIDIAVAPYKKFRNNASGISPIKVFTYLSSGIPVIVSNIGEIGHEIESKNAGIVIESDNPGKLSEAIIYMYRNRKKTLEAMSENARLLAEKYDWKIVASKIIDFVYN</sequence>
<feature type="domain" description="Glycosyltransferase subfamily 4-like N-terminal" evidence="2">
    <location>
        <begin position="19"/>
        <end position="184"/>
    </location>
</feature>
<keyword evidence="1" id="KW-0472">Membrane</keyword>
<protein>
    <recommendedName>
        <fullName evidence="2">Glycosyltransferase subfamily 4-like N-terminal domain-containing protein</fullName>
    </recommendedName>
</protein>
<dbReference type="Proteomes" id="UP000282321">
    <property type="component" value="Unassembled WGS sequence"/>
</dbReference>
<dbReference type="SUPFAM" id="SSF53756">
    <property type="entry name" value="UDP-Glycosyltransferase/glycogen phosphorylase"/>
    <property type="match status" value="1"/>
</dbReference>
<keyword evidence="1" id="KW-0812">Transmembrane</keyword>
<dbReference type="InterPro" id="IPR028098">
    <property type="entry name" value="Glyco_trans_4-like_N"/>
</dbReference>
<reference evidence="3 4" key="1">
    <citation type="submission" date="2018-06" db="EMBL/GenBank/DDBJ databases">
        <title>Extensive metabolic versatility and redundancy in microbially diverse, dynamic hydrothermal sediments.</title>
        <authorList>
            <person name="Dombrowski N."/>
            <person name="Teske A."/>
            <person name="Baker B.J."/>
        </authorList>
    </citation>
    <scope>NUCLEOTIDE SEQUENCE [LARGE SCALE GENOMIC DNA]</scope>
    <source>
        <strain evidence="3">B35_G9</strain>
    </source>
</reference>
<name>A0A660S6W4_UNCT6</name>
<dbReference type="PANTHER" id="PTHR12526:SF622">
    <property type="entry name" value="GLYCOSYLTRANSFERASE (GROUP I)"/>
    <property type="match status" value="1"/>
</dbReference>
<evidence type="ECO:0000313" key="3">
    <source>
        <dbReference type="EMBL" id="RKX65666.1"/>
    </source>
</evidence>
<accession>A0A660S6W4</accession>
<keyword evidence="1" id="KW-1133">Transmembrane helix</keyword>
<evidence type="ECO:0000259" key="2">
    <source>
        <dbReference type="Pfam" id="PF13439"/>
    </source>
</evidence>
<feature type="transmembrane region" description="Helical" evidence="1">
    <location>
        <begin position="68"/>
        <end position="85"/>
    </location>
</feature>
<dbReference type="PANTHER" id="PTHR12526">
    <property type="entry name" value="GLYCOSYLTRANSFERASE"/>
    <property type="match status" value="1"/>
</dbReference>
<comment type="caution">
    <text evidence="3">The sequence shown here is derived from an EMBL/GenBank/DDBJ whole genome shotgun (WGS) entry which is preliminary data.</text>
</comment>
<dbReference type="Pfam" id="PF13439">
    <property type="entry name" value="Glyco_transf_4"/>
    <property type="match status" value="1"/>
</dbReference>
<dbReference type="Pfam" id="PF13692">
    <property type="entry name" value="Glyco_trans_1_4"/>
    <property type="match status" value="1"/>
</dbReference>
<dbReference type="AlphaFoldDB" id="A0A660S6W4"/>
<evidence type="ECO:0000313" key="4">
    <source>
        <dbReference type="Proteomes" id="UP000282321"/>
    </source>
</evidence>
<dbReference type="EMBL" id="QNBC01000078">
    <property type="protein sequence ID" value="RKX65666.1"/>
    <property type="molecule type" value="Genomic_DNA"/>
</dbReference>